<evidence type="ECO:0000256" key="6">
    <source>
        <dbReference type="ARBA" id="ARBA00022839"/>
    </source>
</evidence>
<evidence type="ECO:0000256" key="5">
    <source>
        <dbReference type="ARBA" id="ARBA00022806"/>
    </source>
</evidence>
<evidence type="ECO:0000256" key="3">
    <source>
        <dbReference type="ARBA" id="ARBA00022763"/>
    </source>
</evidence>
<dbReference type="InterPro" id="IPR027417">
    <property type="entry name" value="P-loop_NTPase"/>
</dbReference>
<keyword evidence="4 15" id="KW-0378">Hydrolase</keyword>
<dbReference type="EMBL" id="CP016268">
    <property type="protein sequence ID" value="ANO51412.1"/>
    <property type="molecule type" value="Genomic_DNA"/>
</dbReference>
<dbReference type="Gene3D" id="3.90.320.10">
    <property type="match status" value="1"/>
</dbReference>
<dbReference type="OrthoDB" id="9810135at2"/>
<dbReference type="InterPro" id="IPR014017">
    <property type="entry name" value="DNA_helicase_UvrD-like_C"/>
</dbReference>
<evidence type="ECO:0000256" key="1">
    <source>
        <dbReference type="ARBA" id="ARBA00022722"/>
    </source>
</evidence>
<feature type="binding site" evidence="15">
    <location>
        <begin position="29"/>
        <end position="36"/>
    </location>
    <ligand>
        <name>ATP</name>
        <dbReference type="ChEBI" id="CHEBI:30616"/>
    </ligand>
</feature>
<evidence type="ECO:0000259" key="16">
    <source>
        <dbReference type="PROSITE" id="PS51198"/>
    </source>
</evidence>
<evidence type="ECO:0000256" key="2">
    <source>
        <dbReference type="ARBA" id="ARBA00022741"/>
    </source>
</evidence>
<dbReference type="GO" id="GO:0004527">
    <property type="term" value="F:exonuclease activity"/>
    <property type="evidence" value="ECO:0007669"/>
    <property type="project" value="UniProtKB-KW"/>
</dbReference>
<comment type="catalytic activity">
    <reaction evidence="11">
        <text>Couples ATP hydrolysis with the unwinding of duplex DNA by translocating in the 3'-5' direction.</text>
        <dbReference type="EC" id="5.6.2.4"/>
    </reaction>
</comment>
<dbReference type="SUPFAM" id="SSF52540">
    <property type="entry name" value="P-loop containing nucleoside triphosphate hydrolases"/>
    <property type="match status" value="1"/>
</dbReference>
<evidence type="ECO:0000256" key="9">
    <source>
        <dbReference type="ARBA" id="ARBA00023204"/>
    </source>
</evidence>
<dbReference type="GO" id="GO:0005829">
    <property type="term" value="C:cytosol"/>
    <property type="evidence" value="ECO:0007669"/>
    <property type="project" value="TreeGrafter"/>
</dbReference>
<protein>
    <recommendedName>
        <fullName evidence="12">DNA 3'-5' helicase</fullName>
        <ecNumber evidence="12">5.6.2.4</ecNumber>
    </recommendedName>
    <alternativeName>
        <fullName evidence="13">DNA 3'-5' helicase II</fullName>
    </alternativeName>
</protein>
<organism evidence="18 19">
    <name type="scientific">Woeseia oceani</name>
    <dbReference type="NCBI Taxonomy" id="1548547"/>
    <lineage>
        <taxon>Bacteria</taxon>
        <taxon>Pseudomonadati</taxon>
        <taxon>Pseudomonadota</taxon>
        <taxon>Gammaproteobacteria</taxon>
        <taxon>Woeseiales</taxon>
        <taxon>Woeseiaceae</taxon>
        <taxon>Woeseia</taxon>
    </lineage>
</organism>
<evidence type="ECO:0000256" key="13">
    <source>
        <dbReference type="ARBA" id="ARBA00034923"/>
    </source>
</evidence>
<dbReference type="GO" id="GO:0003677">
    <property type="term" value="F:DNA binding"/>
    <property type="evidence" value="ECO:0007669"/>
    <property type="project" value="UniProtKB-KW"/>
</dbReference>
<reference evidence="18 19" key="1">
    <citation type="submission" date="2016-06" db="EMBL/GenBank/DDBJ databases">
        <title>Complete genome sequence of a deep-branching marine Gamma Proteobacterium Woeseia oceani type strain XK5.</title>
        <authorList>
            <person name="Mu D."/>
            <person name="Du Z."/>
        </authorList>
    </citation>
    <scope>NUCLEOTIDE SEQUENCE [LARGE SCALE GENOMIC DNA]</scope>
    <source>
        <strain evidence="18 19">XK5</strain>
    </source>
</reference>
<evidence type="ECO:0000313" key="19">
    <source>
        <dbReference type="Proteomes" id="UP000092695"/>
    </source>
</evidence>
<sequence length="1132" mass="125731">MKTNVDLLTADHQARADAVDVTRSFIVQAPAGSGKTELLIQRYLFLLATVSEPEEVVAITFTNKAAAEMRHRVAHALERAADGETGDAEHEQRTLSAAARILQRDRKYNWRLRESPRRMRIMTMDAFCASVTRMLPVSSHLGGSMSTVADAQMKRLYSDAAIATLDWLPLGDARAAKLERVLRHLDNNVGDYVSYLAKMLAKRDQWIPFTGPGATDNADQVRAALEATIDDQVRAHLHIVRKVFFELGTQQHRELLRYAGKNLQEKSGAEHALAELDVVAWPEATSDNVDLWRAIASVLLKLDGDIRVSVDVRSGFPAKDDGEKTAFKEWLLVLQEQRGLKEQLATVQLLPDATYRDEQWQVMLALFDVLPLAVAELQRLFAERGVNDHVEVAQAASKALGNADEPGELSMLLDYRISHLLVDEMQDTSISQYQLLSKLTAGWEPGDGRTLFCVGDPMQSVYRFRDAEVGQFIAARKHGIGTLNLDSLILRQNFRSGAELVAWFNTTFERVLPREDDVATGAISYSPSVPVESRAGEGIVEIHPLIEAGMEEEAACSASVIESCLRKNSDHNVAVLVRSRSQLPKLLDILRRKNISCQAIEIDRLTDLPEVIDLLALTRALCHEGDRIAWLAMLRAPWVGLSWSDIHALVKNDSRSTVSELCSDGERLLALSPDGRSRLQRFLRSLEPFAVAHGTRSLRERIERAWLTFGGPACLQSPEQVENAYRYLDVIGKLELGGTIQDIATLEQQLDEERVSSHGDEHTRVQVMTMHKAKGLQFDHVVLHGLGRTTGGSNKDVLAWLPVTAEDGASGMIISPLGPRTAVEKDPLHRFIEQSARESDRLELDRLLYVACTRAIHSLHLVGSVGTRKKGAELGAPFRESLLYRLWPLVEQHYEAAFAAGAGEDTAAVFETDEPVFMAAEIRRMEQPWQVPSIPEPPPAVVVRPTSDAREVDYYWVGSAARHAGTIVHRWLQKMADGSLANDGLPADLDAVSGRWARSLGVPDNDLKGVLDRVRLAVESALNDEQGRWLLSGAGYSELRLGGVHDGEVVNIVIDRVRVAEDGVHWLVDYKTSTHEGGNLSGFLEQEVARYLPQLRLYRAIYSGITDAELRTALYFPLLQKFIEVDAQHGES</sequence>
<dbReference type="PANTHER" id="PTHR11070:SF2">
    <property type="entry name" value="ATP-DEPENDENT DNA HELICASE SRS2"/>
    <property type="match status" value="1"/>
</dbReference>
<evidence type="ECO:0000259" key="17">
    <source>
        <dbReference type="PROSITE" id="PS51217"/>
    </source>
</evidence>
<gene>
    <name evidence="18" type="ORF">BA177_09545</name>
</gene>
<keyword evidence="1" id="KW-0540">Nuclease</keyword>
<evidence type="ECO:0000256" key="11">
    <source>
        <dbReference type="ARBA" id="ARBA00034617"/>
    </source>
</evidence>
<evidence type="ECO:0000256" key="15">
    <source>
        <dbReference type="PROSITE-ProRule" id="PRU00560"/>
    </source>
</evidence>
<dbReference type="PROSITE" id="PS51217">
    <property type="entry name" value="UVRD_HELICASE_CTER"/>
    <property type="match status" value="1"/>
</dbReference>
<keyword evidence="9" id="KW-0234">DNA repair</keyword>
<dbReference type="GO" id="GO:0043138">
    <property type="term" value="F:3'-5' DNA helicase activity"/>
    <property type="evidence" value="ECO:0007669"/>
    <property type="project" value="UniProtKB-EC"/>
</dbReference>
<evidence type="ECO:0000256" key="8">
    <source>
        <dbReference type="ARBA" id="ARBA00023125"/>
    </source>
</evidence>
<dbReference type="GO" id="GO:0033202">
    <property type="term" value="C:DNA helicase complex"/>
    <property type="evidence" value="ECO:0007669"/>
    <property type="project" value="TreeGrafter"/>
</dbReference>
<keyword evidence="5 15" id="KW-0347">Helicase</keyword>
<dbReference type="PROSITE" id="PS51198">
    <property type="entry name" value="UVRD_HELICASE_ATP_BIND"/>
    <property type="match status" value="1"/>
</dbReference>
<keyword evidence="19" id="KW-1185">Reference proteome</keyword>
<dbReference type="InterPro" id="IPR011604">
    <property type="entry name" value="PDDEXK-like_dom_sf"/>
</dbReference>
<keyword evidence="10" id="KW-0413">Isomerase</keyword>
<dbReference type="AlphaFoldDB" id="A0A193LFY0"/>
<dbReference type="Proteomes" id="UP000092695">
    <property type="component" value="Chromosome"/>
</dbReference>
<dbReference type="GO" id="GO:0016887">
    <property type="term" value="F:ATP hydrolysis activity"/>
    <property type="evidence" value="ECO:0007669"/>
    <property type="project" value="RHEA"/>
</dbReference>
<evidence type="ECO:0000256" key="12">
    <source>
        <dbReference type="ARBA" id="ARBA00034808"/>
    </source>
</evidence>
<dbReference type="EC" id="5.6.2.4" evidence="12"/>
<keyword evidence="7 15" id="KW-0067">ATP-binding</keyword>
<dbReference type="InterPro" id="IPR000212">
    <property type="entry name" value="DNA_helicase_UvrD/REP"/>
</dbReference>
<comment type="catalytic activity">
    <reaction evidence="14">
        <text>ATP + H2O = ADP + phosphate + H(+)</text>
        <dbReference type="Rhea" id="RHEA:13065"/>
        <dbReference type="ChEBI" id="CHEBI:15377"/>
        <dbReference type="ChEBI" id="CHEBI:15378"/>
        <dbReference type="ChEBI" id="CHEBI:30616"/>
        <dbReference type="ChEBI" id="CHEBI:43474"/>
        <dbReference type="ChEBI" id="CHEBI:456216"/>
        <dbReference type="EC" id="5.6.2.4"/>
    </reaction>
</comment>
<proteinExistence type="predicted"/>
<dbReference type="GO" id="GO:0000725">
    <property type="term" value="P:recombinational repair"/>
    <property type="evidence" value="ECO:0007669"/>
    <property type="project" value="TreeGrafter"/>
</dbReference>
<dbReference type="PANTHER" id="PTHR11070">
    <property type="entry name" value="UVRD / RECB / PCRA DNA HELICASE FAMILY MEMBER"/>
    <property type="match status" value="1"/>
</dbReference>
<accession>A0A193LFY0</accession>
<dbReference type="STRING" id="1548547.BA177_09545"/>
<dbReference type="InterPro" id="IPR014016">
    <property type="entry name" value="UvrD-like_ATP-bd"/>
</dbReference>
<keyword evidence="8" id="KW-0238">DNA-binding</keyword>
<keyword evidence="3" id="KW-0227">DNA damage</keyword>
<dbReference type="Pfam" id="PF12705">
    <property type="entry name" value="PDDEXK_1"/>
    <property type="match status" value="1"/>
</dbReference>
<dbReference type="InterPro" id="IPR038726">
    <property type="entry name" value="PDDEXK_AddAB-type"/>
</dbReference>
<dbReference type="Pfam" id="PF00580">
    <property type="entry name" value="UvrD-helicase"/>
    <property type="match status" value="1"/>
</dbReference>
<dbReference type="Gene3D" id="3.40.50.300">
    <property type="entry name" value="P-loop containing nucleotide triphosphate hydrolases"/>
    <property type="match status" value="4"/>
</dbReference>
<name>A0A193LFY0_9GAMM</name>
<evidence type="ECO:0000313" key="18">
    <source>
        <dbReference type="EMBL" id="ANO51412.1"/>
    </source>
</evidence>
<keyword evidence="6" id="KW-0269">Exonuclease</keyword>
<evidence type="ECO:0000256" key="14">
    <source>
        <dbReference type="ARBA" id="ARBA00048988"/>
    </source>
</evidence>
<keyword evidence="2 15" id="KW-0547">Nucleotide-binding</keyword>
<dbReference type="RefSeq" id="WP_068615726.1">
    <property type="nucleotide sequence ID" value="NZ_CP016268.1"/>
</dbReference>
<feature type="domain" description="UvrD-like helicase ATP-binding" evidence="16">
    <location>
        <begin position="8"/>
        <end position="497"/>
    </location>
</feature>
<dbReference type="Pfam" id="PF13361">
    <property type="entry name" value="UvrD_C"/>
    <property type="match status" value="2"/>
</dbReference>
<evidence type="ECO:0000256" key="7">
    <source>
        <dbReference type="ARBA" id="ARBA00022840"/>
    </source>
</evidence>
<evidence type="ECO:0000256" key="4">
    <source>
        <dbReference type="ARBA" id="ARBA00022801"/>
    </source>
</evidence>
<dbReference type="KEGG" id="woc:BA177_09545"/>
<feature type="domain" description="UvrD-like helicase C-terminal" evidence="17">
    <location>
        <begin position="509"/>
        <end position="775"/>
    </location>
</feature>
<dbReference type="Gene3D" id="1.10.486.10">
    <property type="entry name" value="PCRA, domain 4"/>
    <property type="match status" value="1"/>
</dbReference>
<evidence type="ECO:0000256" key="10">
    <source>
        <dbReference type="ARBA" id="ARBA00023235"/>
    </source>
</evidence>
<dbReference type="GO" id="GO:0005524">
    <property type="term" value="F:ATP binding"/>
    <property type="evidence" value="ECO:0007669"/>
    <property type="project" value="UniProtKB-UniRule"/>
</dbReference>